<dbReference type="STRING" id="150033.RV14_GL001878"/>
<sequence>MCTLSNKKTVYLFNQFLNKFPFFPSYFLAKRLVNVLLKVDKKRNFYYLKYKTAHRFKQKQHGTKVKNTFTSRFKYSKW</sequence>
<name>A0A1L8WQA2_9ENTE</name>
<dbReference type="EMBL" id="JXLB01000005">
    <property type="protein sequence ID" value="OJG83183.1"/>
    <property type="molecule type" value="Genomic_DNA"/>
</dbReference>
<dbReference type="AlphaFoldDB" id="A0A1L8WQA2"/>
<evidence type="ECO:0000313" key="2">
    <source>
        <dbReference type="Proteomes" id="UP000182152"/>
    </source>
</evidence>
<accession>A0A1L8WQA2</accession>
<proteinExistence type="predicted"/>
<comment type="caution">
    <text evidence="1">The sequence shown here is derived from an EMBL/GenBank/DDBJ whole genome shotgun (WGS) entry which is preliminary data.</text>
</comment>
<keyword evidence="2" id="KW-1185">Reference proteome</keyword>
<organism evidence="1 2">
    <name type="scientific">Enterococcus ratti</name>
    <dbReference type="NCBI Taxonomy" id="150033"/>
    <lineage>
        <taxon>Bacteria</taxon>
        <taxon>Bacillati</taxon>
        <taxon>Bacillota</taxon>
        <taxon>Bacilli</taxon>
        <taxon>Lactobacillales</taxon>
        <taxon>Enterococcaceae</taxon>
        <taxon>Enterococcus</taxon>
    </lineage>
</organism>
<protein>
    <submittedName>
        <fullName evidence="1">Uncharacterized protein</fullName>
    </submittedName>
</protein>
<reference evidence="1 2" key="1">
    <citation type="submission" date="2014-12" db="EMBL/GenBank/DDBJ databases">
        <title>Draft genome sequences of 29 type strains of Enterococci.</title>
        <authorList>
            <person name="Zhong Z."/>
            <person name="Sun Z."/>
            <person name="Liu W."/>
            <person name="Zhang W."/>
            <person name="Zhang H."/>
        </authorList>
    </citation>
    <scope>NUCLEOTIDE SEQUENCE [LARGE SCALE GENOMIC DNA]</scope>
    <source>
        <strain evidence="1 2">DSM 15687</strain>
    </source>
</reference>
<evidence type="ECO:0000313" key="1">
    <source>
        <dbReference type="EMBL" id="OJG83183.1"/>
    </source>
</evidence>
<gene>
    <name evidence="1" type="ORF">RV14_GL001878</name>
</gene>
<dbReference type="Proteomes" id="UP000182152">
    <property type="component" value="Unassembled WGS sequence"/>
</dbReference>